<dbReference type="STRING" id="42251.A0A2T7A711"/>
<feature type="region of interest" description="Disordered" evidence="1">
    <location>
        <begin position="73"/>
        <end position="93"/>
    </location>
</feature>
<organism evidence="2 3">
    <name type="scientific">Tuber borchii</name>
    <name type="common">White truffle</name>
    <dbReference type="NCBI Taxonomy" id="42251"/>
    <lineage>
        <taxon>Eukaryota</taxon>
        <taxon>Fungi</taxon>
        <taxon>Dikarya</taxon>
        <taxon>Ascomycota</taxon>
        <taxon>Pezizomycotina</taxon>
        <taxon>Pezizomycetes</taxon>
        <taxon>Pezizales</taxon>
        <taxon>Tuberaceae</taxon>
        <taxon>Tuber</taxon>
    </lineage>
</organism>
<reference evidence="2 3" key="1">
    <citation type="submission" date="2017-04" db="EMBL/GenBank/DDBJ databases">
        <title>Draft genome sequence of Tuber borchii Vittad., a whitish edible truffle.</title>
        <authorList>
            <consortium name="DOE Joint Genome Institute"/>
            <person name="Murat C."/>
            <person name="Kuo A."/>
            <person name="Barry K.W."/>
            <person name="Clum A."/>
            <person name="Dockter R.B."/>
            <person name="Fauchery L."/>
            <person name="Iotti M."/>
            <person name="Kohler A."/>
            <person name="Labutti K."/>
            <person name="Lindquist E.A."/>
            <person name="Lipzen A."/>
            <person name="Ohm R.A."/>
            <person name="Wang M."/>
            <person name="Grigoriev I.V."/>
            <person name="Zambonelli A."/>
            <person name="Martin F.M."/>
        </authorList>
    </citation>
    <scope>NUCLEOTIDE SEQUENCE [LARGE SCALE GENOMIC DNA]</scope>
    <source>
        <strain evidence="2 3">Tbo3840</strain>
    </source>
</reference>
<dbReference type="AlphaFoldDB" id="A0A2T7A711"/>
<proteinExistence type="predicted"/>
<sequence length="228" mass="25944">MSFHSDQTRGIQKQYFESLGLLIIKIALKTHEQVTCHLYHRIHRQATLMENVDNKLSSTGSARYQPTRTIYSSSGKEADKGITPHNRRPDPQGWPTLISESGISESIARLHADAKWWLTQSNFQVRAIVLAHIQVAELVIDIKIWRMHKVQQHRPPTIAGTEYEPKCDQNGHLHIDSSTIPATTVGTLPLFVFTFDDLVLRGRNLDEGDFALNYYDIQSIARVFLTSI</sequence>
<protein>
    <submittedName>
        <fullName evidence="2">Uncharacterized protein</fullName>
    </submittedName>
</protein>
<evidence type="ECO:0000313" key="2">
    <source>
        <dbReference type="EMBL" id="PUU83528.1"/>
    </source>
</evidence>
<evidence type="ECO:0000256" key="1">
    <source>
        <dbReference type="SAM" id="MobiDB-lite"/>
    </source>
</evidence>
<gene>
    <name evidence="2" type="ORF">B9Z19DRAFT_1060924</name>
</gene>
<comment type="caution">
    <text evidence="2">The sequence shown here is derived from an EMBL/GenBank/DDBJ whole genome shotgun (WGS) entry which is preliminary data.</text>
</comment>
<accession>A0A2T7A711</accession>
<keyword evidence="3" id="KW-1185">Reference proteome</keyword>
<dbReference type="OrthoDB" id="76567at2759"/>
<evidence type="ECO:0000313" key="3">
    <source>
        <dbReference type="Proteomes" id="UP000244722"/>
    </source>
</evidence>
<name>A0A2T7A711_TUBBO</name>
<dbReference type="EMBL" id="NESQ01000010">
    <property type="protein sequence ID" value="PUU83528.1"/>
    <property type="molecule type" value="Genomic_DNA"/>
</dbReference>
<feature type="compositionally biased region" description="Basic and acidic residues" evidence="1">
    <location>
        <begin position="76"/>
        <end position="90"/>
    </location>
</feature>
<dbReference type="Proteomes" id="UP000244722">
    <property type="component" value="Unassembled WGS sequence"/>
</dbReference>